<gene>
    <name evidence="5" type="ORF">CGL51_12405</name>
    <name evidence="6" type="ORF">CGL52_08320</name>
</gene>
<dbReference type="Pfam" id="PF01923">
    <property type="entry name" value="Cob_adeno_trans"/>
    <property type="match status" value="1"/>
</dbReference>
<evidence type="ECO:0000256" key="2">
    <source>
        <dbReference type="ARBA" id="ARBA00022741"/>
    </source>
</evidence>
<dbReference type="AlphaFoldDB" id="A0A371R2I1"/>
<name>A0A371R2I1_9CREN</name>
<dbReference type="OrthoDB" id="25825at2157"/>
<dbReference type="InterPro" id="IPR036451">
    <property type="entry name" value="CblAdoTrfase-like_sf"/>
</dbReference>
<dbReference type="EMBL" id="NMUF01000022">
    <property type="protein sequence ID" value="RFA97748.1"/>
    <property type="molecule type" value="Genomic_DNA"/>
</dbReference>
<keyword evidence="1 6" id="KW-0808">Transferase</keyword>
<evidence type="ECO:0000313" key="6">
    <source>
        <dbReference type="EMBL" id="RFA97748.1"/>
    </source>
</evidence>
<keyword evidence="3" id="KW-0067">ATP-binding</keyword>
<evidence type="ECO:0000313" key="5">
    <source>
        <dbReference type="EMBL" id="RFA93555.1"/>
    </source>
</evidence>
<comment type="caution">
    <text evidence="6">The sequence shown here is derived from an EMBL/GenBank/DDBJ whole genome shotgun (WGS) entry which is preliminary data.</text>
</comment>
<protein>
    <submittedName>
        <fullName evidence="6">Cobalamin adenosyltransferase</fullName>
    </submittedName>
</protein>
<proteinExistence type="predicted"/>
<reference evidence="7 8" key="1">
    <citation type="submission" date="2017-07" db="EMBL/GenBank/DDBJ databases">
        <title>Draft genome sequence of aerobic hyperthermophilic archaea, Pyrobaculum aerophilum YKB31 and YKB32.</title>
        <authorList>
            <person name="Mochizuki T."/>
            <person name="Berliner A.J."/>
            <person name="Yoshida-Takashima Y."/>
            <person name="Takaki Y."/>
            <person name="Nunoura T."/>
            <person name="Takai K."/>
        </authorList>
    </citation>
    <scope>NUCLEOTIDE SEQUENCE [LARGE SCALE GENOMIC DNA]</scope>
    <source>
        <strain evidence="5 8">YKB31</strain>
        <strain evidence="6 7">YKB32</strain>
    </source>
</reference>
<dbReference type="GO" id="GO:0005524">
    <property type="term" value="F:ATP binding"/>
    <property type="evidence" value="ECO:0007669"/>
    <property type="project" value="UniProtKB-KW"/>
</dbReference>
<dbReference type="SUPFAM" id="SSF89028">
    <property type="entry name" value="Cobalamin adenosyltransferase-like"/>
    <property type="match status" value="1"/>
</dbReference>
<dbReference type="Proteomes" id="UP000257123">
    <property type="component" value="Unassembled WGS sequence"/>
</dbReference>
<evidence type="ECO:0000313" key="7">
    <source>
        <dbReference type="Proteomes" id="UP000256877"/>
    </source>
</evidence>
<dbReference type="GO" id="GO:0016740">
    <property type="term" value="F:transferase activity"/>
    <property type="evidence" value="ECO:0007669"/>
    <property type="project" value="UniProtKB-KW"/>
</dbReference>
<dbReference type="Proteomes" id="UP000256877">
    <property type="component" value="Unassembled WGS sequence"/>
</dbReference>
<feature type="domain" description="Cobalamin adenosyltransferase-like" evidence="4">
    <location>
        <begin position="15"/>
        <end position="165"/>
    </location>
</feature>
<keyword evidence="2" id="KW-0547">Nucleotide-binding</keyword>
<accession>A0A371R2I1</accession>
<organism evidence="6 7">
    <name type="scientific">Pyrobaculum aerophilum</name>
    <dbReference type="NCBI Taxonomy" id="13773"/>
    <lineage>
        <taxon>Archaea</taxon>
        <taxon>Thermoproteota</taxon>
        <taxon>Thermoprotei</taxon>
        <taxon>Thermoproteales</taxon>
        <taxon>Thermoproteaceae</taxon>
        <taxon>Pyrobaculum</taxon>
    </lineage>
</organism>
<evidence type="ECO:0000313" key="8">
    <source>
        <dbReference type="Proteomes" id="UP000257123"/>
    </source>
</evidence>
<dbReference type="EMBL" id="NMUE01000056">
    <property type="protein sequence ID" value="RFA93555.1"/>
    <property type="molecule type" value="Genomic_DNA"/>
</dbReference>
<dbReference type="RefSeq" id="WP_116421932.1">
    <property type="nucleotide sequence ID" value="NZ_NMUE01000056.1"/>
</dbReference>
<dbReference type="Gene3D" id="1.20.1200.10">
    <property type="entry name" value="Cobalamin adenosyltransferase-like"/>
    <property type="match status" value="1"/>
</dbReference>
<dbReference type="InterPro" id="IPR016030">
    <property type="entry name" value="CblAdoTrfase-like"/>
</dbReference>
<evidence type="ECO:0000256" key="1">
    <source>
        <dbReference type="ARBA" id="ARBA00022679"/>
    </source>
</evidence>
<evidence type="ECO:0000256" key="3">
    <source>
        <dbReference type="ARBA" id="ARBA00022840"/>
    </source>
</evidence>
<evidence type="ECO:0000259" key="4">
    <source>
        <dbReference type="Pfam" id="PF01923"/>
    </source>
</evidence>
<sequence length="191" mass="21573">MPVLSKPCVLAGACPGDLGDTEVLWRGRHLCVSKASGIVKLFGALEAALSYINFAAMSCKRQRRCLFRAYWSLFYLGLYLSTGDDFYYNKSLYMLRKSLRCVLPMLPDSPLGWVYCLDRCCAAVNNARAWVRWAERRLAAIEEGREAILVLNHLSSLLFEIMRTCKHGVKTSRGVVIVEPKSNPASFPAWW</sequence>